<comment type="caution">
    <text evidence="2">The sequence shown here is derived from an EMBL/GenBank/DDBJ whole genome shotgun (WGS) entry which is preliminary data.</text>
</comment>
<evidence type="ECO:0000313" key="2">
    <source>
        <dbReference type="EMBL" id="MPM24397.1"/>
    </source>
</evidence>
<dbReference type="GO" id="GO:0004674">
    <property type="term" value="F:protein serine/threonine kinase activity"/>
    <property type="evidence" value="ECO:0007669"/>
    <property type="project" value="UniProtKB-EC"/>
</dbReference>
<dbReference type="Pfam" id="PF02518">
    <property type="entry name" value="HATPase_c"/>
    <property type="match status" value="1"/>
</dbReference>
<keyword evidence="2" id="KW-0808">Transferase</keyword>
<feature type="domain" description="Histidine kinase/HSP90-like ATPase" evidence="1">
    <location>
        <begin position="52"/>
        <end position="137"/>
    </location>
</feature>
<reference evidence="2" key="1">
    <citation type="submission" date="2019-08" db="EMBL/GenBank/DDBJ databases">
        <authorList>
            <person name="Kucharzyk K."/>
            <person name="Murdoch R.W."/>
            <person name="Higgins S."/>
            <person name="Loffler F."/>
        </authorList>
    </citation>
    <scope>NUCLEOTIDE SEQUENCE</scope>
</reference>
<dbReference type="InterPro" id="IPR003594">
    <property type="entry name" value="HATPase_dom"/>
</dbReference>
<evidence type="ECO:0000259" key="1">
    <source>
        <dbReference type="Pfam" id="PF02518"/>
    </source>
</evidence>
<protein>
    <submittedName>
        <fullName evidence="2">Anti-sigma F factor</fullName>
        <ecNumber evidence="2">2.7.11.1</ecNumber>
    </submittedName>
</protein>
<accession>A0A644Y8A0</accession>
<dbReference type="AlphaFoldDB" id="A0A644Y8A0"/>
<dbReference type="Gene3D" id="3.30.565.10">
    <property type="entry name" value="Histidine kinase-like ATPase, C-terminal domain"/>
    <property type="match status" value="1"/>
</dbReference>
<dbReference type="EMBL" id="VSSQ01004254">
    <property type="protein sequence ID" value="MPM24397.1"/>
    <property type="molecule type" value="Genomic_DNA"/>
</dbReference>
<dbReference type="InterPro" id="IPR036890">
    <property type="entry name" value="HATPase_C_sf"/>
</dbReference>
<gene>
    <name evidence="2" type="primary">spoIIAB_12</name>
    <name evidence="2" type="ORF">SDC9_70879</name>
</gene>
<proteinExistence type="predicted"/>
<organism evidence="2">
    <name type="scientific">bioreactor metagenome</name>
    <dbReference type="NCBI Taxonomy" id="1076179"/>
    <lineage>
        <taxon>unclassified sequences</taxon>
        <taxon>metagenomes</taxon>
        <taxon>ecological metagenomes</taxon>
    </lineage>
</organism>
<name>A0A644Y8A0_9ZZZZ</name>
<sequence length="145" mass="15223">MQAVTFTYRVDGGDLVRAGEASGRMKLALKKLGLPPELIRRAAICMYEGEINMVIHADGGSVDVTVSLDAIIIRLSDTGPGIADVAQAMEEGFSTAGEAARELGFGAGMGLPNMARYSDEMIVDSVVGKGTSVTMKLYIQPLASP</sequence>
<dbReference type="EC" id="2.7.11.1" evidence="2"/>
<dbReference type="SUPFAM" id="SSF55874">
    <property type="entry name" value="ATPase domain of HSP90 chaperone/DNA topoisomerase II/histidine kinase"/>
    <property type="match status" value="1"/>
</dbReference>